<sequence>MLLALRRFNLARAISVRCPLLSDDCRGGHSGSRFSPALSSSTHNLFTPFRPRFVLVFNPLQSRFLIPLPFPLAISIQLPVTISIWTKLRPAAARAAVCQSLVRGRRPPARNDTAQGEFC</sequence>
<name>A0A4C1XM12_EUMVA</name>
<dbReference type="AlphaFoldDB" id="A0A4C1XM12"/>
<dbReference type="Proteomes" id="UP000299102">
    <property type="component" value="Unassembled WGS sequence"/>
</dbReference>
<evidence type="ECO:0000313" key="2">
    <source>
        <dbReference type="Proteomes" id="UP000299102"/>
    </source>
</evidence>
<proteinExistence type="predicted"/>
<organism evidence="1 2">
    <name type="scientific">Eumeta variegata</name>
    <name type="common">Bagworm moth</name>
    <name type="synonym">Eumeta japonica</name>
    <dbReference type="NCBI Taxonomy" id="151549"/>
    <lineage>
        <taxon>Eukaryota</taxon>
        <taxon>Metazoa</taxon>
        <taxon>Ecdysozoa</taxon>
        <taxon>Arthropoda</taxon>
        <taxon>Hexapoda</taxon>
        <taxon>Insecta</taxon>
        <taxon>Pterygota</taxon>
        <taxon>Neoptera</taxon>
        <taxon>Endopterygota</taxon>
        <taxon>Lepidoptera</taxon>
        <taxon>Glossata</taxon>
        <taxon>Ditrysia</taxon>
        <taxon>Tineoidea</taxon>
        <taxon>Psychidae</taxon>
        <taxon>Oiketicinae</taxon>
        <taxon>Eumeta</taxon>
    </lineage>
</organism>
<dbReference type="EMBL" id="BGZK01000867">
    <property type="protein sequence ID" value="GBP63317.1"/>
    <property type="molecule type" value="Genomic_DNA"/>
</dbReference>
<keyword evidence="2" id="KW-1185">Reference proteome</keyword>
<protein>
    <submittedName>
        <fullName evidence="1">Uncharacterized protein</fullName>
    </submittedName>
</protein>
<accession>A0A4C1XM12</accession>
<comment type="caution">
    <text evidence="1">The sequence shown here is derived from an EMBL/GenBank/DDBJ whole genome shotgun (WGS) entry which is preliminary data.</text>
</comment>
<gene>
    <name evidence="1" type="ORF">EVAR_41905_1</name>
</gene>
<reference evidence="1 2" key="1">
    <citation type="journal article" date="2019" name="Commun. Biol.">
        <title>The bagworm genome reveals a unique fibroin gene that provides high tensile strength.</title>
        <authorList>
            <person name="Kono N."/>
            <person name="Nakamura H."/>
            <person name="Ohtoshi R."/>
            <person name="Tomita M."/>
            <person name="Numata K."/>
            <person name="Arakawa K."/>
        </authorList>
    </citation>
    <scope>NUCLEOTIDE SEQUENCE [LARGE SCALE GENOMIC DNA]</scope>
</reference>
<evidence type="ECO:0000313" key="1">
    <source>
        <dbReference type="EMBL" id="GBP63317.1"/>
    </source>
</evidence>